<organism evidence="1 2">
    <name type="scientific">Knoellia aerolata DSM 18566</name>
    <dbReference type="NCBI Taxonomy" id="1385519"/>
    <lineage>
        <taxon>Bacteria</taxon>
        <taxon>Bacillati</taxon>
        <taxon>Actinomycetota</taxon>
        <taxon>Actinomycetes</taxon>
        <taxon>Micrococcales</taxon>
        <taxon>Intrasporangiaceae</taxon>
        <taxon>Knoellia</taxon>
    </lineage>
</organism>
<gene>
    <name evidence="1" type="ORF">N801_17460</name>
</gene>
<keyword evidence="2" id="KW-1185">Reference proteome</keyword>
<sequence>MMSTTSYAVRPQGVPCEVTTAPITLWQCDIHLNFPVLIR</sequence>
<dbReference type="EMBL" id="AVPL01000005">
    <property type="protein sequence ID" value="KGN42450.1"/>
    <property type="molecule type" value="Genomic_DNA"/>
</dbReference>
<proteinExistence type="predicted"/>
<comment type="caution">
    <text evidence="1">The sequence shown here is derived from an EMBL/GenBank/DDBJ whole genome shotgun (WGS) entry which is preliminary data.</text>
</comment>
<evidence type="ECO:0000313" key="1">
    <source>
        <dbReference type="EMBL" id="KGN42450.1"/>
    </source>
</evidence>
<accession>A0A0A0JYB1</accession>
<reference evidence="1 2" key="1">
    <citation type="submission" date="2013-08" db="EMBL/GenBank/DDBJ databases">
        <title>The genome sequence of Knoellia aerolata.</title>
        <authorList>
            <person name="Zhu W."/>
            <person name="Wang G."/>
        </authorList>
    </citation>
    <scope>NUCLEOTIDE SEQUENCE [LARGE SCALE GENOMIC DNA]</scope>
    <source>
        <strain evidence="1 2">DSM 18566</strain>
    </source>
</reference>
<dbReference type="AlphaFoldDB" id="A0A0A0JYB1"/>
<name>A0A0A0JYB1_9MICO</name>
<dbReference type="Proteomes" id="UP000030013">
    <property type="component" value="Unassembled WGS sequence"/>
</dbReference>
<protein>
    <submittedName>
        <fullName evidence="1">Uncharacterized protein</fullName>
    </submittedName>
</protein>
<dbReference type="STRING" id="1385519.N801_17460"/>
<evidence type="ECO:0000313" key="2">
    <source>
        <dbReference type="Proteomes" id="UP000030013"/>
    </source>
</evidence>